<feature type="domain" description="ParB-like catalytic effector" evidence="1">
    <location>
        <begin position="16"/>
        <end position="165"/>
    </location>
</feature>
<dbReference type="InterPro" id="IPR057241">
    <property type="entry name" value="Parb-CE"/>
</dbReference>
<evidence type="ECO:0000313" key="3">
    <source>
        <dbReference type="Proteomes" id="UP001628193"/>
    </source>
</evidence>
<accession>A0ABQ0C6C3</accession>
<sequence length="214" mass="24695">MKITRIETIDEGELLARFATTRLKGHGQPLIYGNARLELVRGVDPSTLYPAQRYVLKQDHQRLHDLYHLFRMRGIDIFNLDGGLFFWLADPEAPQGEEGPIPLMPPVVELSHEPDGRVLPLINDGMHRVYTAMRLGVPINIVLAHDVPREYPYYAFALENGWKDVVELEELPENFVKKSYRDPEQYKALFRDFNAVFEGIQKQRKQTNPASLRA</sequence>
<comment type="caution">
    <text evidence="2">The sequence shown here is derived from an EMBL/GenBank/DDBJ whole genome shotgun (WGS) entry which is preliminary data.</text>
</comment>
<keyword evidence="3" id="KW-1185">Reference proteome</keyword>
<protein>
    <recommendedName>
        <fullName evidence="1">ParB-like catalytic effector domain-containing protein</fullName>
    </recommendedName>
</protein>
<dbReference type="EMBL" id="BAAFGK010000002">
    <property type="protein sequence ID" value="GAB0056438.1"/>
    <property type="molecule type" value="Genomic_DNA"/>
</dbReference>
<evidence type="ECO:0000259" key="1">
    <source>
        <dbReference type="Pfam" id="PF24392"/>
    </source>
</evidence>
<dbReference type="Pfam" id="PF24392">
    <property type="entry name" value="Parb-CE"/>
    <property type="match status" value="1"/>
</dbReference>
<proteinExistence type="predicted"/>
<gene>
    <name evidence="2" type="ORF">SIID45300_00745</name>
</gene>
<dbReference type="Proteomes" id="UP001628193">
    <property type="component" value="Unassembled WGS sequence"/>
</dbReference>
<reference evidence="2 3" key="1">
    <citation type="submission" date="2024-09" db="EMBL/GenBank/DDBJ databases">
        <title>Draft genome sequence of Candidatus Magnetaquicoccaceae bacterium FCR-1.</title>
        <authorList>
            <person name="Shimoshige H."/>
            <person name="Shimamura S."/>
            <person name="Taoka A."/>
            <person name="Kobayashi H."/>
            <person name="Maekawa T."/>
        </authorList>
    </citation>
    <scope>NUCLEOTIDE SEQUENCE [LARGE SCALE GENOMIC DNA]</scope>
    <source>
        <strain evidence="2 3">FCR-1</strain>
    </source>
</reference>
<dbReference type="RefSeq" id="WP_420904145.1">
    <property type="nucleotide sequence ID" value="NZ_BAAFGK010000002.1"/>
</dbReference>
<evidence type="ECO:0000313" key="2">
    <source>
        <dbReference type="EMBL" id="GAB0056438.1"/>
    </source>
</evidence>
<organism evidence="2 3">
    <name type="scientific">Candidatus Magnetaquiglobus chichijimensis</name>
    <dbReference type="NCBI Taxonomy" id="3141448"/>
    <lineage>
        <taxon>Bacteria</taxon>
        <taxon>Pseudomonadati</taxon>
        <taxon>Pseudomonadota</taxon>
        <taxon>Magnetococcia</taxon>
        <taxon>Magnetococcales</taxon>
        <taxon>Candidatus Magnetaquicoccaceae</taxon>
        <taxon>Candidatus Magnetaquiglobus</taxon>
    </lineage>
</organism>
<name>A0ABQ0C6C3_9PROT</name>